<keyword evidence="1" id="KW-0150">Chloroplast</keyword>
<protein>
    <submittedName>
        <fullName evidence="1">ORF49e</fullName>
    </submittedName>
</protein>
<evidence type="ECO:0000313" key="1">
    <source>
        <dbReference type="EMBL" id="ABP35356.1"/>
    </source>
</evidence>
<sequence>MEQQVQKLVATPSRDWYDSIQHFGRSGSSGSVVSYLHTSSSFSIEFIVG</sequence>
<organism evidence="1">
    <name type="scientific">Pinus koraiensis</name>
    <name type="common">Korean pine</name>
    <dbReference type="NCBI Taxonomy" id="88728"/>
    <lineage>
        <taxon>Eukaryota</taxon>
        <taxon>Viridiplantae</taxon>
        <taxon>Streptophyta</taxon>
        <taxon>Embryophyta</taxon>
        <taxon>Tracheophyta</taxon>
        <taxon>Spermatophyta</taxon>
        <taxon>Pinopsida</taxon>
        <taxon>Pinidae</taxon>
        <taxon>Conifers I</taxon>
        <taxon>Pinales</taxon>
        <taxon>Pinaceae</taxon>
        <taxon>Pinus</taxon>
        <taxon>Pinus subgen. Strobus</taxon>
    </lineage>
</organism>
<accession>A4QM29</accession>
<dbReference type="GeneID" id="5048518"/>
<reference evidence="1" key="1">
    <citation type="submission" date="2007-04" db="EMBL/GenBank/DDBJ databases">
        <authorList>
            <person name="Noh E.W."/>
            <person name="Lee J.S."/>
            <person name="Choi Y.I."/>
            <person name="Han M.S."/>
            <person name="Yi Y.S."/>
            <person name="Han S.U."/>
        </authorList>
    </citation>
    <scope>NUCLEOTIDE SEQUENCE</scope>
</reference>
<keyword evidence="1" id="KW-0934">Plastid</keyword>
<geneLocation type="chloroplast" evidence="1"/>
<dbReference type="RefSeq" id="YP_001152110.1">
    <property type="nucleotide sequence ID" value="NC_004677.2"/>
</dbReference>
<dbReference type="AlphaFoldDB" id="A4QM29"/>
<dbReference type="EMBL" id="AY228468">
    <property type="protein sequence ID" value="ABP35356.1"/>
    <property type="molecule type" value="Genomic_DNA"/>
</dbReference>
<name>A4QM29_PINKO</name>
<proteinExistence type="predicted"/>